<protein>
    <recommendedName>
        <fullName evidence="3">Zinc-binding domain-containing protein</fullName>
    </recommendedName>
</protein>
<reference evidence="1 2" key="1">
    <citation type="journal article" date="2015" name="Nature">
        <title>rRNA introns, odd ribosomes, and small enigmatic genomes across a large radiation of phyla.</title>
        <authorList>
            <person name="Brown C.T."/>
            <person name="Hug L.A."/>
            <person name="Thomas B.C."/>
            <person name="Sharon I."/>
            <person name="Castelle C.J."/>
            <person name="Singh A."/>
            <person name="Wilkins M.J."/>
            <person name="Williams K.H."/>
            <person name="Banfield J.F."/>
        </authorList>
    </citation>
    <scope>NUCLEOTIDE SEQUENCE [LARGE SCALE GENOMIC DNA]</scope>
</reference>
<dbReference type="Proteomes" id="UP000034646">
    <property type="component" value="Unassembled WGS sequence"/>
</dbReference>
<dbReference type="AlphaFoldDB" id="A0A0G1DU44"/>
<organism evidence="1 2">
    <name type="scientific">Candidatus Nomurabacteria bacterium GW2011_GWA2_43_15</name>
    <dbReference type="NCBI Taxonomy" id="1618738"/>
    <lineage>
        <taxon>Bacteria</taxon>
        <taxon>Candidatus Nomuraibacteriota</taxon>
    </lineage>
</organism>
<proteinExistence type="predicted"/>
<sequence>MEAETKSCQNCKKDFTIETEDFNFYEKIKVPPPTWCPECRMMRRLSFLNAWDLFWRNCDKCGERTLSTYSPKSEIKVFCNKCWWADDWDGTEYAMDYDPRRPFLEQIKELKKKTPYAALETLYTSLKNSDYCNGLSWCKDCYMVFWADYCERVFYSSILNNLKFSLDCLRMKDSEMCYEGVGLYRCYNTFFSDECDACVDVWFSCDCYSCTNCIGCVNLRGASYCIFNEKYSKEDYMEKMKELGFESWSHLRELKKKAHEFWLTKPYREYNGHSLNVNVTGEHIYNSRNSKECFIVNGSENCKWCQFITVAPAKDCWDYSGWGNNAMLAYECAVVGENVNNVRFSYRMTPDIMNSEYCCLNVAGKNNFGCANLKRKSYCILNKQYSKEEYEKLKEKIIEDMKKNPYVDKLGRKYYYGEFFPPEMSESSYNKSTAMKFLPKSKEEILAMGYSWDDEENPSAQTTMKADDLPDTIEKTENDILEKIIECSECRRAYRITQGELGLMRQFGLPLPHECPKCRENKRFARMTKPKMYHRNCAKCGVEIYTPYAPEDPRIVYCVKDYQAEFM</sequence>
<evidence type="ECO:0008006" key="3">
    <source>
        <dbReference type="Google" id="ProtNLM"/>
    </source>
</evidence>
<dbReference type="STRING" id="1618738.UV76_C0002G0016"/>
<accession>A0A0G1DU44</accession>
<comment type="caution">
    <text evidence="1">The sequence shown here is derived from an EMBL/GenBank/DDBJ whole genome shotgun (WGS) entry which is preliminary data.</text>
</comment>
<evidence type="ECO:0000313" key="1">
    <source>
        <dbReference type="EMBL" id="KKT01103.1"/>
    </source>
</evidence>
<evidence type="ECO:0000313" key="2">
    <source>
        <dbReference type="Proteomes" id="UP000034646"/>
    </source>
</evidence>
<gene>
    <name evidence="1" type="ORF">UV76_C0002G0016</name>
</gene>
<name>A0A0G1DU44_9BACT</name>
<dbReference type="EMBL" id="LCFS01000002">
    <property type="protein sequence ID" value="KKT01103.1"/>
    <property type="molecule type" value="Genomic_DNA"/>
</dbReference>